<keyword evidence="3" id="KW-1185">Reference proteome</keyword>
<feature type="compositionally biased region" description="Basic and acidic residues" evidence="1">
    <location>
        <begin position="7"/>
        <end position="18"/>
    </location>
</feature>
<accession>A0AAN6U7Q7</accession>
<organism evidence="2 3">
    <name type="scientific">Parathielavia appendiculata</name>
    <dbReference type="NCBI Taxonomy" id="2587402"/>
    <lineage>
        <taxon>Eukaryota</taxon>
        <taxon>Fungi</taxon>
        <taxon>Dikarya</taxon>
        <taxon>Ascomycota</taxon>
        <taxon>Pezizomycotina</taxon>
        <taxon>Sordariomycetes</taxon>
        <taxon>Sordariomycetidae</taxon>
        <taxon>Sordariales</taxon>
        <taxon>Chaetomiaceae</taxon>
        <taxon>Parathielavia</taxon>
    </lineage>
</organism>
<feature type="region of interest" description="Disordered" evidence="1">
    <location>
        <begin position="86"/>
        <end position="107"/>
    </location>
</feature>
<sequence>MTTKSECPSRSRLAEEVHNQPLSTPPKRRHGERQYHQSSYTVGWWLFNCCSERRSCASQNSHEALQNDGSPHCCGAGIPSRLAMTRNVQPRRTTPGPNSRRGSWGRCGPRQVSSRLRVHNALSLASSQGGRKHKRSAVYQVSVLIKDDKRAVDTFCQRRANWRVFLTYSTCADKEDNTKWEK</sequence>
<proteinExistence type="predicted"/>
<reference evidence="2" key="2">
    <citation type="submission" date="2023-05" db="EMBL/GenBank/DDBJ databases">
        <authorList>
            <consortium name="Lawrence Berkeley National Laboratory"/>
            <person name="Steindorff A."/>
            <person name="Hensen N."/>
            <person name="Bonometti L."/>
            <person name="Westerberg I."/>
            <person name="Brannstrom I.O."/>
            <person name="Guillou S."/>
            <person name="Cros-Aarteil S."/>
            <person name="Calhoun S."/>
            <person name="Haridas S."/>
            <person name="Kuo A."/>
            <person name="Mondo S."/>
            <person name="Pangilinan J."/>
            <person name="Riley R."/>
            <person name="Labutti K."/>
            <person name="Andreopoulos B."/>
            <person name="Lipzen A."/>
            <person name="Chen C."/>
            <person name="Yanf M."/>
            <person name="Daum C."/>
            <person name="Ng V."/>
            <person name="Clum A."/>
            <person name="Ohm R."/>
            <person name="Martin F."/>
            <person name="Silar P."/>
            <person name="Natvig D."/>
            <person name="Lalanne C."/>
            <person name="Gautier V."/>
            <person name="Ament-Velasquez S.L."/>
            <person name="Kruys A."/>
            <person name="Hutchinson M.I."/>
            <person name="Powell A.J."/>
            <person name="Barry K."/>
            <person name="Miller A.N."/>
            <person name="Grigoriev I.V."/>
            <person name="Debuchy R."/>
            <person name="Gladieux P."/>
            <person name="Thoren M.H."/>
            <person name="Johannesson H."/>
        </authorList>
    </citation>
    <scope>NUCLEOTIDE SEQUENCE</scope>
    <source>
        <strain evidence="2">CBS 731.68</strain>
    </source>
</reference>
<evidence type="ECO:0000313" key="2">
    <source>
        <dbReference type="EMBL" id="KAK4127804.1"/>
    </source>
</evidence>
<feature type="compositionally biased region" description="Polar residues" evidence="1">
    <location>
        <begin position="86"/>
        <end position="101"/>
    </location>
</feature>
<dbReference type="Proteomes" id="UP001302602">
    <property type="component" value="Unassembled WGS sequence"/>
</dbReference>
<name>A0AAN6U7Q7_9PEZI</name>
<evidence type="ECO:0000256" key="1">
    <source>
        <dbReference type="SAM" id="MobiDB-lite"/>
    </source>
</evidence>
<comment type="caution">
    <text evidence="2">The sequence shown here is derived from an EMBL/GenBank/DDBJ whole genome shotgun (WGS) entry which is preliminary data.</text>
</comment>
<dbReference type="RefSeq" id="XP_062651575.1">
    <property type="nucleotide sequence ID" value="XM_062786307.1"/>
</dbReference>
<protein>
    <submittedName>
        <fullName evidence="2">Uncharacterized protein</fullName>
    </submittedName>
</protein>
<dbReference type="AlphaFoldDB" id="A0AAN6U7Q7"/>
<reference evidence="2" key="1">
    <citation type="journal article" date="2023" name="Mol. Phylogenet. Evol.">
        <title>Genome-scale phylogeny and comparative genomics of the fungal order Sordariales.</title>
        <authorList>
            <person name="Hensen N."/>
            <person name="Bonometti L."/>
            <person name="Westerberg I."/>
            <person name="Brannstrom I.O."/>
            <person name="Guillou S."/>
            <person name="Cros-Aarteil S."/>
            <person name="Calhoun S."/>
            <person name="Haridas S."/>
            <person name="Kuo A."/>
            <person name="Mondo S."/>
            <person name="Pangilinan J."/>
            <person name="Riley R."/>
            <person name="LaButti K."/>
            <person name="Andreopoulos B."/>
            <person name="Lipzen A."/>
            <person name="Chen C."/>
            <person name="Yan M."/>
            <person name="Daum C."/>
            <person name="Ng V."/>
            <person name="Clum A."/>
            <person name="Steindorff A."/>
            <person name="Ohm R.A."/>
            <person name="Martin F."/>
            <person name="Silar P."/>
            <person name="Natvig D.O."/>
            <person name="Lalanne C."/>
            <person name="Gautier V."/>
            <person name="Ament-Velasquez S.L."/>
            <person name="Kruys A."/>
            <person name="Hutchinson M.I."/>
            <person name="Powell A.J."/>
            <person name="Barry K."/>
            <person name="Miller A.N."/>
            <person name="Grigoriev I.V."/>
            <person name="Debuchy R."/>
            <person name="Gladieux P."/>
            <person name="Hiltunen Thoren M."/>
            <person name="Johannesson H."/>
        </authorList>
    </citation>
    <scope>NUCLEOTIDE SEQUENCE</scope>
    <source>
        <strain evidence="2">CBS 731.68</strain>
    </source>
</reference>
<gene>
    <name evidence="2" type="ORF">N657DRAFT_228551</name>
</gene>
<feature type="region of interest" description="Disordered" evidence="1">
    <location>
        <begin position="1"/>
        <end position="34"/>
    </location>
</feature>
<dbReference type="EMBL" id="MU853224">
    <property type="protein sequence ID" value="KAK4127804.1"/>
    <property type="molecule type" value="Genomic_DNA"/>
</dbReference>
<dbReference type="GeneID" id="87823073"/>
<evidence type="ECO:0000313" key="3">
    <source>
        <dbReference type="Proteomes" id="UP001302602"/>
    </source>
</evidence>